<protein>
    <submittedName>
        <fullName evidence="1">Spore coat associated protein JA (CotJA)</fullName>
    </submittedName>
</protein>
<dbReference type="AlphaFoldDB" id="A0A1I1YTZ7"/>
<sequence>MITERNARAENNNANVAAQAENSANAINAANVANAANNAPVANTAVVENMSYGKENKDYKTANNLNPLNQIHVYEPFIGPCDPCPPMKMKTYVVPPNQFIHFQPQGLPQYSIHEALRRGTLWPALYSSYQSKYYL</sequence>
<dbReference type="EMBL" id="FOMT01000002">
    <property type="protein sequence ID" value="SFE21633.1"/>
    <property type="molecule type" value="Genomic_DNA"/>
</dbReference>
<proteinExistence type="predicted"/>
<accession>A0A1I1YTZ7</accession>
<gene>
    <name evidence="1" type="ORF">SAMN05216378_2752</name>
</gene>
<dbReference type="Proteomes" id="UP000198855">
    <property type="component" value="Unassembled WGS sequence"/>
</dbReference>
<keyword evidence="2" id="KW-1185">Reference proteome</keyword>
<organism evidence="1 2">
    <name type="scientific">Paenibacillus catalpae</name>
    <dbReference type="NCBI Taxonomy" id="1045775"/>
    <lineage>
        <taxon>Bacteria</taxon>
        <taxon>Bacillati</taxon>
        <taxon>Bacillota</taxon>
        <taxon>Bacilli</taxon>
        <taxon>Bacillales</taxon>
        <taxon>Paenibacillaceae</taxon>
        <taxon>Paenibacillus</taxon>
    </lineage>
</organism>
<reference evidence="2" key="1">
    <citation type="submission" date="2016-10" db="EMBL/GenBank/DDBJ databases">
        <authorList>
            <person name="Varghese N."/>
            <person name="Submissions S."/>
        </authorList>
    </citation>
    <scope>NUCLEOTIDE SEQUENCE [LARGE SCALE GENOMIC DNA]</scope>
    <source>
        <strain evidence="2">CGMCC 1.10784</strain>
    </source>
</reference>
<evidence type="ECO:0000313" key="2">
    <source>
        <dbReference type="Proteomes" id="UP000198855"/>
    </source>
</evidence>
<name>A0A1I1YTZ7_9BACL</name>
<dbReference type="STRING" id="1045775.SAMN05216378_2752"/>
<dbReference type="Pfam" id="PF11007">
    <property type="entry name" value="CotJA"/>
    <property type="match status" value="1"/>
</dbReference>
<evidence type="ECO:0000313" key="1">
    <source>
        <dbReference type="EMBL" id="SFE21633.1"/>
    </source>
</evidence>
<dbReference type="InterPro" id="IPR020256">
    <property type="entry name" value="Spore_coat_CotJA"/>
</dbReference>